<dbReference type="RefSeq" id="WP_124938282.1">
    <property type="nucleotide sequence ID" value="NZ_RJVQ01000008.1"/>
</dbReference>
<evidence type="ECO:0000256" key="1">
    <source>
        <dbReference type="SAM" id="SignalP"/>
    </source>
</evidence>
<dbReference type="EMBL" id="RJVQ01000008">
    <property type="protein sequence ID" value="RQW61943.1"/>
    <property type="molecule type" value="Genomic_DNA"/>
</dbReference>
<reference evidence="3 4" key="1">
    <citation type="submission" date="2018-11" db="EMBL/GenBank/DDBJ databases">
        <title>Vibrio LJC006 sp. nov., isolated from seawater during the bloom of the enteromorpha.</title>
        <authorList>
            <person name="Liang J."/>
        </authorList>
    </citation>
    <scope>NUCLEOTIDE SEQUENCE [LARGE SCALE GENOMIC DNA]</scope>
    <source>
        <strain evidence="3 4">LJC006</strain>
    </source>
</reference>
<dbReference type="OrthoDB" id="8546610at2"/>
<accession>A0A3N9TE13</accession>
<keyword evidence="3" id="KW-0645">Protease</keyword>
<dbReference type="PANTHER" id="PTHR38037:SF2">
    <property type="entry name" value="ATP-DEPENDENT ZINC PROTEASE DOMAIN-CONTAINING PROTEIN-RELATED"/>
    <property type="match status" value="1"/>
</dbReference>
<dbReference type="Pfam" id="PF05618">
    <property type="entry name" value="Zn_protease"/>
    <property type="match status" value="1"/>
</dbReference>
<dbReference type="Gene3D" id="1.20.5.340">
    <property type="match status" value="1"/>
</dbReference>
<feature type="chain" id="PRO_5018330195" evidence="1">
    <location>
        <begin position="23"/>
        <end position="254"/>
    </location>
</feature>
<evidence type="ECO:0000313" key="4">
    <source>
        <dbReference type="Proteomes" id="UP000281112"/>
    </source>
</evidence>
<dbReference type="PROSITE" id="PS51257">
    <property type="entry name" value="PROKAR_LIPOPROTEIN"/>
    <property type="match status" value="1"/>
</dbReference>
<comment type="caution">
    <text evidence="3">The sequence shown here is derived from an EMBL/GenBank/DDBJ whole genome shotgun (WGS) entry which is preliminary data.</text>
</comment>
<evidence type="ECO:0000259" key="2">
    <source>
        <dbReference type="Pfam" id="PF05618"/>
    </source>
</evidence>
<feature type="signal peptide" evidence="1">
    <location>
        <begin position="1"/>
        <end position="22"/>
    </location>
</feature>
<evidence type="ECO:0000313" key="3">
    <source>
        <dbReference type="EMBL" id="RQW61943.1"/>
    </source>
</evidence>
<feature type="domain" description="Retropepsin-like aspartic endopeptidase" evidence="2">
    <location>
        <begin position="107"/>
        <end position="241"/>
    </location>
</feature>
<dbReference type="PANTHER" id="PTHR38037">
    <property type="entry name" value="ZN_PROTEASE DOMAIN-CONTAINING PROTEIN"/>
    <property type="match status" value="1"/>
</dbReference>
<dbReference type="InterPro" id="IPR008503">
    <property type="entry name" value="Asp_endopeptidase"/>
</dbReference>
<gene>
    <name evidence="3" type="ORF">EES38_16370</name>
</gene>
<proteinExistence type="predicted"/>
<dbReference type="GO" id="GO:0006508">
    <property type="term" value="P:proteolysis"/>
    <property type="evidence" value="ECO:0007669"/>
    <property type="project" value="UniProtKB-KW"/>
</dbReference>
<dbReference type="Proteomes" id="UP000281112">
    <property type="component" value="Unassembled WGS sequence"/>
</dbReference>
<keyword evidence="3" id="KW-0378">Hydrolase</keyword>
<keyword evidence="1" id="KW-0732">Signal</keyword>
<protein>
    <submittedName>
        <fullName evidence="3">ATP-dependent zinc protease</fullName>
    </submittedName>
</protein>
<dbReference type="Gene3D" id="2.40.70.10">
    <property type="entry name" value="Acid Proteases"/>
    <property type="match status" value="1"/>
</dbReference>
<name>A0A3N9TE13_9VIBR</name>
<dbReference type="GO" id="GO:0008233">
    <property type="term" value="F:peptidase activity"/>
    <property type="evidence" value="ECO:0007669"/>
    <property type="project" value="UniProtKB-KW"/>
</dbReference>
<dbReference type="InterPro" id="IPR021109">
    <property type="entry name" value="Peptidase_aspartic_dom_sf"/>
</dbReference>
<sequence length="254" mass="28593">MLKLFSVAVVLTSLMGCSAMNAEQYHKATLKAIETSENKIGDRITNLEGKLNNQTDYIDSLEYEISMLKQQVDKLNSLTYMGNSSQTIKITNKTQSAAAPIPEHEVVLGSVEKVTIDAVNKTLDARVDTGAKTSSINAEDIESFERNGEEWVRFHIANDKDEKKEWIEAPVVRNVKIKQASNEDGEKRIVVKLWVTVGDIHEKTEFTLADRSQMSHPILLGREFIRDIALVDVSKEYIHTNKNAKTQTKKNNTK</sequence>
<dbReference type="SUPFAM" id="SSF50630">
    <property type="entry name" value="Acid proteases"/>
    <property type="match status" value="1"/>
</dbReference>
<dbReference type="AlphaFoldDB" id="A0A3N9TE13"/>
<keyword evidence="4" id="KW-1185">Reference proteome</keyword>
<organism evidence="3 4">
    <name type="scientific">Vibrio viridaestus</name>
    <dbReference type="NCBI Taxonomy" id="2487322"/>
    <lineage>
        <taxon>Bacteria</taxon>
        <taxon>Pseudomonadati</taxon>
        <taxon>Pseudomonadota</taxon>
        <taxon>Gammaproteobacteria</taxon>
        <taxon>Vibrionales</taxon>
        <taxon>Vibrionaceae</taxon>
        <taxon>Vibrio</taxon>
    </lineage>
</organism>